<dbReference type="Gene3D" id="1.20.144.10">
    <property type="entry name" value="Phosphatidic acid phosphatase type 2/haloperoxidase"/>
    <property type="match status" value="1"/>
</dbReference>
<feature type="signal peptide" evidence="1">
    <location>
        <begin position="1"/>
        <end position="20"/>
    </location>
</feature>
<evidence type="ECO:0000256" key="1">
    <source>
        <dbReference type="SAM" id="SignalP"/>
    </source>
</evidence>
<dbReference type="SUPFAM" id="SSF48317">
    <property type="entry name" value="Acid phosphatase/Vanadium-dependent haloperoxidase"/>
    <property type="match status" value="1"/>
</dbReference>
<gene>
    <name evidence="3" type="ORF">H9977_06065</name>
</gene>
<dbReference type="EMBL" id="DXEL01000044">
    <property type="protein sequence ID" value="HIX74581.1"/>
    <property type="molecule type" value="Genomic_DNA"/>
</dbReference>
<protein>
    <submittedName>
        <fullName evidence="3">Phosphatase PAP2 family protein</fullName>
    </submittedName>
</protein>
<reference evidence="3" key="2">
    <citation type="submission" date="2021-04" db="EMBL/GenBank/DDBJ databases">
        <authorList>
            <person name="Gilroy R."/>
        </authorList>
    </citation>
    <scope>NUCLEOTIDE SEQUENCE</scope>
    <source>
        <strain evidence="3">ChiGjej6B6-14162</strain>
    </source>
</reference>
<feature type="chain" id="PRO_5039632777" evidence="1">
    <location>
        <begin position="21"/>
        <end position="186"/>
    </location>
</feature>
<evidence type="ECO:0000313" key="3">
    <source>
        <dbReference type="EMBL" id="HIX74581.1"/>
    </source>
</evidence>
<dbReference type="AlphaFoldDB" id="A0A9D1X8P9"/>
<dbReference type="CDD" id="cd03394">
    <property type="entry name" value="PAP2_like_5"/>
    <property type="match status" value="1"/>
</dbReference>
<organism evidence="3 4">
    <name type="scientific">Candidatus Parabacteroides intestinipullorum</name>
    <dbReference type="NCBI Taxonomy" id="2838723"/>
    <lineage>
        <taxon>Bacteria</taxon>
        <taxon>Pseudomonadati</taxon>
        <taxon>Bacteroidota</taxon>
        <taxon>Bacteroidia</taxon>
        <taxon>Bacteroidales</taxon>
        <taxon>Tannerellaceae</taxon>
        <taxon>Parabacteroides</taxon>
    </lineage>
</organism>
<evidence type="ECO:0000259" key="2">
    <source>
        <dbReference type="SMART" id="SM00014"/>
    </source>
</evidence>
<dbReference type="Proteomes" id="UP000886740">
    <property type="component" value="Unassembled WGS sequence"/>
</dbReference>
<dbReference type="PANTHER" id="PTHR14969:SF13">
    <property type="entry name" value="AT30094P"/>
    <property type="match status" value="1"/>
</dbReference>
<comment type="caution">
    <text evidence="3">The sequence shown here is derived from an EMBL/GenBank/DDBJ whole genome shotgun (WGS) entry which is preliminary data.</text>
</comment>
<reference evidence="3" key="1">
    <citation type="journal article" date="2021" name="PeerJ">
        <title>Extensive microbial diversity within the chicken gut microbiome revealed by metagenomics and culture.</title>
        <authorList>
            <person name="Gilroy R."/>
            <person name="Ravi A."/>
            <person name="Getino M."/>
            <person name="Pursley I."/>
            <person name="Horton D.L."/>
            <person name="Alikhan N.F."/>
            <person name="Baker D."/>
            <person name="Gharbi K."/>
            <person name="Hall N."/>
            <person name="Watson M."/>
            <person name="Adriaenssens E.M."/>
            <person name="Foster-Nyarko E."/>
            <person name="Jarju S."/>
            <person name="Secka A."/>
            <person name="Antonio M."/>
            <person name="Oren A."/>
            <person name="Chaudhuri R.R."/>
            <person name="La Ragione R."/>
            <person name="Hildebrand F."/>
            <person name="Pallen M.J."/>
        </authorList>
    </citation>
    <scope>NUCLEOTIDE SEQUENCE</scope>
    <source>
        <strain evidence="3">ChiGjej6B6-14162</strain>
    </source>
</reference>
<dbReference type="PANTHER" id="PTHR14969">
    <property type="entry name" value="SPHINGOSINE-1-PHOSPHATE PHOSPHOHYDROLASE"/>
    <property type="match status" value="1"/>
</dbReference>
<dbReference type="InterPro" id="IPR000326">
    <property type="entry name" value="PAP2/HPO"/>
</dbReference>
<keyword evidence="1" id="KW-0732">Signal</keyword>
<dbReference type="InterPro" id="IPR036938">
    <property type="entry name" value="PAP2/HPO_sf"/>
</dbReference>
<dbReference type="SMART" id="SM00014">
    <property type="entry name" value="acidPPc"/>
    <property type="match status" value="1"/>
</dbReference>
<accession>A0A9D1X8P9</accession>
<evidence type="ECO:0000313" key="4">
    <source>
        <dbReference type="Proteomes" id="UP000886740"/>
    </source>
</evidence>
<feature type="domain" description="Phosphatidic acid phosphatase type 2/haloperoxidase" evidence="2">
    <location>
        <begin position="58"/>
        <end position="158"/>
    </location>
</feature>
<name>A0A9D1X8P9_9BACT</name>
<dbReference type="Pfam" id="PF01569">
    <property type="entry name" value="PAP2"/>
    <property type="match status" value="1"/>
</dbReference>
<sequence>MRFLWSALAALILCCATIQAQEIEVTGSRKAVRTSGDILMFLTPAAGLATILATQDWQGLKQAAFTGVTTVGVTYALKYLVKKERPDMSDNHSFPSMHTAISFGGAAYIQRRYGWKWGIPAYVVSTYVGWSRVYGKKHDWWDVAAGAAIGAGSAYIFTRPFAKKHDLAISPVAGDGHVGFYASMRF</sequence>
<proteinExistence type="predicted"/>